<protein>
    <submittedName>
        <fullName evidence="2">Uncharacterized protein</fullName>
    </submittedName>
</protein>
<dbReference type="AlphaFoldDB" id="A0A9Q1G7W0"/>
<dbReference type="Proteomes" id="UP001152622">
    <property type="component" value="Chromosome 2"/>
</dbReference>
<name>A0A9Q1G7W0_SYNKA</name>
<comment type="caution">
    <text evidence="2">The sequence shown here is derived from an EMBL/GenBank/DDBJ whole genome shotgun (WGS) entry which is preliminary data.</text>
</comment>
<feature type="region of interest" description="Disordered" evidence="1">
    <location>
        <begin position="49"/>
        <end position="68"/>
    </location>
</feature>
<sequence length="68" mass="7450">MKGSNLCPISTKEMCVLRGPGEAADTGISTEDFQGFLRSCWPLANHEISQRHKSEAPPLIQSHINGEK</sequence>
<gene>
    <name evidence="2" type="ORF">SKAU_G00076990</name>
</gene>
<organism evidence="2 3">
    <name type="scientific">Synaphobranchus kaupii</name>
    <name type="common">Kaup's arrowtooth eel</name>
    <dbReference type="NCBI Taxonomy" id="118154"/>
    <lineage>
        <taxon>Eukaryota</taxon>
        <taxon>Metazoa</taxon>
        <taxon>Chordata</taxon>
        <taxon>Craniata</taxon>
        <taxon>Vertebrata</taxon>
        <taxon>Euteleostomi</taxon>
        <taxon>Actinopterygii</taxon>
        <taxon>Neopterygii</taxon>
        <taxon>Teleostei</taxon>
        <taxon>Anguilliformes</taxon>
        <taxon>Synaphobranchidae</taxon>
        <taxon>Synaphobranchus</taxon>
    </lineage>
</organism>
<proteinExistence type="predicted"/>
<dbReference type="EMBL" id="JAINUF010000002">
    <property type="protein sequence ID" value="KAJ8377119.1"/>
    <property type="molecule type" value="Genomic_DNA"/>
</dbReference>
<evidence type="ECO:0000313" key="2">
    <source>
        <dbReference type="EMBL" id="KAJ8377119.1"/>
    </source>
</evidence>
<evidence type="ECO:0000256" key="1">
    <source>
        <dbReference type="SAM" id="MobiDB-lite"/>
    </source>
</evidence>
<keyword evidence="3" id="KW-1185">Reference proteome</keyword>
<reference evidence="2" key="1">
    <citation type="journal article" date="2023" name="Science">
        <title>Genome structures resolve the early diversification of teleost fishes.</title>
        <authorList>
            <person name="Parey E."/>
            <person name="Louis A."/>
            <person name="Montfort J."/>
            <person name="Bouchez O."/>
            <person name="Roques C."/>
            <person name="Iampietro C."/>
            <person name="Lluch J."/>
            <person name="Castinel A."/>
            <person name="Donnadieu C."/>
            <person name="Desvignes T."/>
            <person name="Floi Bucao C."/>
            <person name="Jouanno E."/>
            <person name="Wen M."/>
            <person name="Mejri S."/>
            <person name="Dirks R."/>
            <person name="Jansen H."/>
            <person name="Henkel C."/>
            <person name="Chen W.J."/>
            <person name="Zahm M."/>
            <person name="Cabau C."/>
            <person name="Klopp C."/>
            <person name="Thompson A.W."/>
            <person name="Robinson-Rechavi M."/>
            <person name="Braasch I."/>
            <person name="Lecointre G."/>
            <person name="Bobe J."/>
            <person name="Postlethwait J.H."/>
            <person name="Berthelot C."/>
            <person name="Roest Crollius H."/>
            <person name="Guiguen Y."/>
        </authorList>
    </citation>
    <scope>NUCLEOTIDE SEQUENCE</scope>
    <source>
        <strain evidence="2">WJC10195</strain>
    </source>
</reference>
<accession>A0A9Q1G7W0</accession>
<evidence type="ECO:0000313" key="3">
    <source>
        <dbReference type="Proteomes" id="UP001152622"/>
    </source>
</evidence>